<evidence type="ECO:0000256" key="4">
    <source>
        <dbReference type="ARBA" id="ARBA00022840"/>
    </source>
</evidence>
<dbReference type="PRINTS" id="PR00775">
    <property type="entry name" value="HEATSHOCK90"/>
</dbReference>
<sequence length="365" mass="40813">MTQETLTFGTDVSRLLDIVANALYTNRDVFLRELISNASDACDKLRYESLQDPALAGAQDFKVSIDKDTDLRTLSIADNGIGMTRQDLIDHLGTIARSGTAAMMEAVKNAGADKGALNLIGQFGVGFYASFMVAGKVEVITRKAGEAQAWHWESDGRSGYAIREADADEARKLAAGHGTYILLHLKDDASDFLLDDKIKQVVLAYSDHIPVPVYLGAEDKPLNAASALWMKSKNEVTKEQYTEFYHHIGHVFDDPMMTSHWRAEGKIEYSALLFVPTMRPWDLYDPGRKHAVRLYVKRVYITDQVSNLIYPWLRFIRGVIDSEDLPLNISREMLQNNPVVTRIRSGVTKRILSDLAKLAVEDETA</sequence>
<keyword evidence="6" id="KW-0143">Chaperone</keyword>
<evidence type="ECO:0000313" key="8">
    <source>
        <dbReference type="Proteomes" id="UP000249557"/>
    </source>
</evidence>
<organism evidence="7 8">
    <name type="scientific">Micavibrio aeruginosavorus</name>
    <dbReference type="NCBI Taxonomy" id="349221"/>
    <lineage>
        <taxon>Bacteria</taxon>
        <taxon>Pseudomonadati</taxon>
        <taxon>Bdellovibrionota</taxon>
        <taxon>Bdellovibrionia</taxon>
        <taxon>Bdellovibrionales</taxon>
        <taxon>Pseudobdellovibrionaceae</taxon>
        <taxon>Micavibrio</taxon>
    </lineage>
</organism>
<dbReference type="InterPro" id="IPR036890">
    <property type="entry name" value="HATPase_C_sf"/>
</dbReference>
<proteinExistence type="inferred from homology"/>
<dbReference type="GO" id="GO:0005524">
    <property type="term" value="F:ATP binding"/>
    <property type="evidence" value="ECO:0007669"/>
    <property type="project" value="UniProtKB-KW"/>
</dbReference>
<accession>A0A2W5A4S1</accession>
<dbReference type="SUPFAM" id="SSF54211">
    <property type="entry name" value="Ribosomal protein S5 domain 2-like"/>
    <property type="match status" value="1"/>
</dbReference>
<dbReference type="Pfam" id="PF00183">
    <property type="entry name" value="HSP90"/>
    <property type="match status" value="1"/>
</dbReference>
<dbReference type="InterPro" id="IPR020568">
    <property type="entry name" value="Ribosomal_Su5_D2-typ_SF"/>
</dbReference>
<reference evidence="7 8" key="1">
    <citation type="submission" date="2017-08" db="EMBL/GenBank/DDBJ databases">
        <title>Infants hospitalized years apart are colonized by the same room-sourced microbial strains.</title>
        <authorList>
            <person name="Brooks B."/>
            <person name="Olm M.R."/>
            <person name="Firek B.A."/>
            <person name="Baker R."/>
            <person name="Thomas B.C."/>
            <person name="Morowitz M.J."/>
            <person name="Banfield J.F."/>
        </authorList>
    </citation>
    <scope>NUCLEOTIDE SEQUENCE [LARGE SCALE GENOMIC DNA]</scope>
    <source>
        <strain evidence="7">S2_018_000_R2_104</strain>
    </source>
</reference>
<dbReference type="PANTHER" id="PTHR11528">
    <property type="entry name" value="HEAT SHOCK PROTEIN 90 FAMILY MEMBER"/>
    <property type="match status" value="1"/>
</dbReference>
<dbReference type="Proteomes" id="UP000249557">
    <property type="component" value="Unassembled WGS sequence"/>
</dbReference>
<gene>
    <name evidence="7" type="ORF">DI626_04000</name>
</gene>
<dbReference type="SUPFAM" id="SSF55874">
    <property type="entry name" value="ATPase domain of HSP90 chaperone/DNA topoisomerase II/histidine kinase"/>
    <property type="match status" value="1"/>
</dbReference>
<protein>
    <submittedName>
        <fullName evidence="7">Molecular chaperone HtpG</fullName>
    </submittedName>
</protein>
<feature type="non-terminal residue" evidence="7">
    <location>
        <position position="365"/>
    </location>
</feature>
<dbReference type="EMBL" id="QFNK01000057">
    <property type="protein sequence ID" value="PZO87449.1"/>
    <property type="molecule type" value="Genomic_DNA"/>
</dbReference>
<dbReference type="AlphaFoldDB" id="A0A2W5A4S1"/>
<keyword evidence="5" id="KW-0346">Stress response</keyword>
<dbReference type="Gene3D" id="3.30.230.80">
    <property type="match status" value="1"/>
</dbReference>
<dbReference type="CDD" id="cd16927">
    <property type="entry name" value="HATPase_Hsp90-like"/>
    <property type="match status" value="1"/>
</dbReference>
<dbReference type="GO" id="GO:0016887">
    <property type="term" value="F:ATP hydrolysis activity"/>
    <property type="evidence" value="ECO:0007669"/>
    <property type="project" value="InterPro"/>
</dbReference>
<evidence type="ECO:0000313" key="7">
    <source>
        <dbReference type="EMBL" id="PZO87449.1"/>
    </source>
</evidence>
<dbReference type="InterPro" id="IPR001404">
    <property type="entry name" value="Hsp90_fam"/>
</dbReference>
<dbReference type="GO" id="GO:0140662">
    <property type="term" value="F:ATP-dependent protein folding chaperone"/>
    <property type="evidence" value="ECO:0007669"/>
    <property type="project" value="InterPro"/>
</dbReference>
<dbReference type="PROSITE" id="PS00298">
    <property type="entry name" value="HSP90"/>
    <property type="match status" value="1"/>
</dbReference>
<dbReference type="NCBIfam" id="NF003555">
    <property type="entry name" value="PRK05218.1"/>
    <property type="match status" value="1"/>
</dbReference>
<dbReference type="Gene3D" id="3.30.565.10">
    <property type="entry name" value="Histidine kinase-like ATPase, C-terminal domain"/>
    <property type="match status" value="1"/>
</dbReference>
<dbReference type="Pfam" id="PF13589">
    <property type="entry name" value="HATPase_c_3"/>
    <property type="match status" value="1"/>
</dbReference>
<dbReference type="FunFam" id="3.30.565.10:FF:000357">
    <property type="entry name" value="Heat shock protein HSP 90-beta"/>
    <property type="match status" value="1"/>
</dbReference>
<evidence type="ECO:0000256" key="6">
    <source>
        <dbReference type="ARBA" id="ARBA00023186"/>
    </source>
</evidence>
<evidence type="ECO:0000256" key="2">
    <source>
        <dbReference type="ARBA" id="ARBA00022490"/>
    </source>
</evidence>
<evidence type="ECO:0000256" key="3">
    <source>
        <dbReference type="ARBA" id="ARBA00022741"/>
    </source>
</evidence>
<dbReference type="InterPro" id="IPR020575">
    <property type="entry name" value="Hsp90_N"/>
</dbReference>
<comment type="similarity">
    <text evidence="1">Belongs to the heat shock protein 90 family.</text>
</comment>
<dbReference type="InterPro" id="IPR019805">
    <property type="entry name" value="Heat_shock_protein_90_CS"/>
</dbReference>
<evidence type="ECO:0000256" key="5">
    <source>
        <dbReference type="ARBA" id="ARBA00023016"/>
    </source>
</evidence>
<name>A0A2W5A4S1_9BACT</name>
<keyword evidence="2" id="KW-0963">Cytoplasm</keyword>
<keyword evidence="4" id="KW-0067">ATP-binding</keyword>
<comment type="caution">
    <text evidence="7">The sequence shown here is derived from an EMBL/GenBank/DDBJ whole genome shotgun (WGS) entry which is preliminary data.</text>
</comment>
<evidence type="ECO:0000256" key="1">
    <source>
        <dbReference type="ARBA" id="ARBA00008239"/>
    </source>
</evidence>
<dbReference type="GO" id="GO:0051082">
    <property type="term" value="F:unfolded protein binding"/>
    <property type="evidence" value="ECO:0007669"/>
    <property type="project" value="InterPro"/>
</dbReference>
<keyword evidence="3" id="KW-0547">Nucleotide-binding</keyword>